<evidence type="ECO:0000256" key="3">
    <source>
        <dbReference type="ARBA" id="ARBA00022538"/>
    </source>
</evidence>
<evidence type="ECO:0000256" key="6">
    <source>
        <dbReference type="ARBA" id="ARBA00022840"/>
    </source>
</evidence>
<reference evidence="12 13" key="1">
    <citation type="submission" date="2024-02" db="EMBL/GenBank/DDBJ databases">
        <title>Haloferula sargassicola NBRC 104335.</title>
        <authorList>
            <person name="Ichikawa N."/>
            <person name="Katano-Makiyama Y."/>
            <person name="Hidaka K."/>
        </authorList>
    </citation>
    <scope>NUCLEOTIDE SEQUENCE [LARGE SCALE GENOMIC DNA]</scope>
    <source>
        <strain evidence="12 13">NBRC 104335</strain>
    </source>
</reference>
<keyword evidence="7 11" id="KW-0630">Potassium</keyword>
<protein>
    <recommendedName>
        <fullName evidence="11">Potassium-transporting ATPase KdpC subunit</fullName>
    </recommendedName>
    <alternativeName>
        <fullName evidence="11">ATP phosphohydrolase [potassium-transporting] C chain</fullName>
    </alternativeName>
    <alternativeName>
        <fullName evidence="11">Potassium-binding and translocating subunit C</fullName>
    </alternativeName>
    <alternativeName>
        <fullName evidence="11">Potassium-translocating ATPase C chain</fullName>
    </alternativeName>
</protein>
<dbReference type="HAMAP" id="MF_00276">
    <property type="entry name" value="KdpC"/>
    <property type="match status" value="1"/>
</dbReference>
<evidence type="ECO:0000256" key="1">
    <source>
        <dbReference type="ARBA" id="ARBA00022448"/>
    </source>
</evidence>
<keyword evidence="5 11" id="KW-0547">Nucleotide-binding</keyword>
<dbReference type="RefSeq" id="WP_353566739.1">
    <property type="nucleotide sequence ID" value="NZ_BAABRI010000009.1"/>
</dbReference>
<organism evidence="12 13">
    <name type="scientific">Haloferula sargassicola</name>
    <dbReference type="NCBI Taxonomy" id="490096"/>
    <lineage>
        <taxon>Bacteria</taxon>
        <taxon>Pseudomonadati</taxon>
        <taxon>Verrucomicrobiota</taxon>
        <taxon>Verrucomicrobiia</taxon>
        <taxon>Verrucomicrobiales</taxon>
        <taxon>Verrucomicrobiaceae</taxon>
        <taxon>Haloferula</taxon>
    </lineage>
</organism>
<comment type="similarity">
    <text evidence="11">Belongs to the KdpC family.</text>
</comment>
<evidence type="ECO:0000256" key="5">
    <source>
        <dbReference type="ARBA" id="ARBA00022741"/>
    </source>
</evidence>
<evidence type="ECO:0000256" key="11">
    <source>
        <dbReference type="HAMAP-Rule" id="MF_00276"/>
    </source>
</evidence>
<keyword evidence="2 11" id="KW-1003">Cell membrane</keyword>
<comment type="subcellular location">
    <subcellularLocation>
        <location evidence="11">Cell membrane</location>
        <topology evidence="11">Single-pass membrane protein</topology>
    </subcellularLocation>
</comment>
<comment type="subunit">
    <text evidence="11">The system is composed of three essential subunits: KdpA, KdpB and KdpC.</text>
</comment>
<dbReference type="PANTHER" id="PTHR30042:SF2">
    <property type="entry name" value="POTASSIUM-TRANSPORTING ATPASE KDPC SUBUNIT"/>
    <property type="match status" value="1"/>
</dbReference>
<dbReference type="Pfam" id="PF02669">
    <property type="entry name" value="KdpC"/>
    <property type="match status" value="1"/>
</dbReference>
<gene>
    <name evidence="11 12" type="primary">kdpC</name>
    <name evidence="12" type="ORF">Hsar01_01825</name>
</gene>
<dbReference type="Proteomes" id="UP001476282">
    <property type="component" value="Unassembled WGS sequence"/>
</dbReference>
<accession>A0ABP9UPJ7</accession>
<evidence type="ECO:0000313" key="12">
    <source>
        <dbReference type="EMBL" id="GAA5482602.1"/>
    </source>
</evidence>
<keyword evidence="13" id="KW-1185">Reference proteome</keyword>
<proteinExistence type="inferred from homology"/>
<comment type="function">
    <text evidence="11">Part of the high-affinity ATP-driven potassium transport (or Kdp) system, which catalyzes the hydrolysis of ATP coupled with the electrogenic transport of potassium into the cytoplasm. This subunit acts as a catalytic chaperone that increases the ATP-binding affinity of the ATP-hydrolyzing subunit KdpB by the formation of a transient KdpB/KdpC/ATP ternary complex.</text>
</comment>
<evidence type="ECO:0000256" key="4">
    <source>
        <dbReference type="ARBA" id="ARBA00022692"/>
    </source>
</evidence>
<evidence type="ECO:0000256" key="2">
    <source>
        <dbReference type="ARBA" id="ARBA00022475"/>
    </source>
</evidence>
<comment type="caution">
    <text evidence="12">The sequence shown here is derived from an EMBL/GenBank/DDBJ whole genome shotgun (WGS) entry which is preliminary data.</text>
</comment>
<sequence>MTLLRLLIFCVFSIGFLYLPAVLGFAAVVAPEQSTGSILYGPDGKPIGSRLVAQKFTRDDYFHPRPSACDYDGQGAAGSNLSPTNPDLAARAAAIAASYGATPDHPIPADLVTASGSGLDPDISLAGARYQVARVARARGLEETQLKGLIHDISRPIAGLAGSPILVNVLELNLALDQLSAAR</sequence>
<dbReference type="EMBL" id="BAABRI010000009">
    <property type="protein sequence ID" value="GAA5482602.1"/>
    <property type="molecule type" value="Genomic_DNA"/>
</dbReference>
<evidence type="ECO:0000256" key="10">
    <source>
        <dbReference type="ARBA" id="ARBA00023136"/>
    </source>
</evidence>
<keyword evidence="6 11" id="KW-0067">ATP-binding</keyword>
<keyword evidence="3 11" id="KW-0633">Potassium transport</keyword>
<dbReference type="InterPro" id="IPR003820">
    <property type="entry name" value="KdpC"/>
</dbReference>
<dbReference type="PIRSF" id="PIRSF001296">
    <property type="entry name" value="K_ATPase_KdpC"/>
    <property type="match status" value="1"/>
</dbReference>
<evidence type="ECO:0000256" key="9">
    <source>
        <dbReference type="ARBA" id="ARBA00023065"/>
    </source>
</evidence>
<name>A0ABP9UPJ7_9BACT</name>
<evidence type="ECO:0000313" key="13">
    <source>
        <dbReference type="Proteomes" id="UP001476282"/>
    </source>
</evidence>
<dbReference type="PANTHER" id="PTHR30042">
    <property type="entry name" value="POTASSIUM-TRANSPORTING ATPASE C CHAIN"/>
    <property type="match status" value="1"/>
</dbReference>
<keyword evidence="9 11" id="KW-0406">Ion transport</keyword>
<evidence type="ECO:0000256" key="8">
    <source>
        <dbReference type="ARBA" id="ARBA00022989"/>
    </source>
</evidence>
<keyword evidence="4 11" id="KW-0812">Transmembrane</keyword>
<keyword evidence="8 11" id="KW-1133">Transmembrane helix</keyword>
<keyword evidence="1 11" id="KW-0813">Transport</keyword>
<evidence type="ECO:0000256" key="7">
    <source>
        <dbReference type="ARBA" id="ARBA00022958"/>
    </source>
</evidence>
<keyword evidence="10 11" id="KW-0472">Membrane</keyword>